<evidence type="ECO:0000256" key="3">
    <source>
        <dbReference type="ARBA" id="ARBA00022723"/>
    </source>
</evidence>
<dbReference type="GO" id="GO:0005829">
    <property type="term" value="C:cytosol"/>
    <property type="evidence" value="ECO:0007669"/>
    <property type="project" value="UniProtKB-ARBA"/>
</dbReference>
<protein>
    <submittedName>
        <fullName evidence="9">Peptidase M3</fullName>
    </submittedName>
</protein>
<dbReference type="KEGG" id="tso:IZ6_28060"/>
<comment type="cofactor">
    <cofactor evidence="7">
        <name>Zn(2+)</name>
        <dbReference type="ChEBI" id="CHEBI:29105"/>
    </cofactor>
    <text evidence="7">Binds 1 zinc ion.</text>
</comment>
<evidence type="ECO:0000313" key="10">
    <source>
        <dbReference type="Proteomes" id="UP000515317"/>
    </source>
</evidence>
<evidence type="ECO:0000259" key="8">
    <source>
        <dbReference type="Pfam" id="PF01432"/>
    </source>
</evidence>
<feature type="domain" description="Peptidase M3A/M3B catalytic" evidence="8">
    <location>
        <begin position="231"/>
        <end position="678"/>
    </location>
</feature>
<dbReference type="InterPro" id="IPR034005">
    <property type="entry name" value="M3A_DCP"/>
</dbReference>
<dbReference type="InterPro" id="IPR001567">
    <property type="entry name" value="Pept_M3A_M3B_dom"/>
</dbReference>
<evidence type="ECO:0000313" key="9">
    <source>
        <dbReference type="EMBL" id="BCJ92071.1"/>
    </source>
</evidence>
<dbReference type="EMBL" id="AP023361">
    <property type="protein sequence ID" value="BCJ92071.1"/>
    <property type="molecule type" value="Genomic_DNA"/>
</dbReference>
<dbReference type="InterPro" id="IPR045090">
    <property type="entry name" value="Pept_M3A_M3B"/>
</dbReference>
<evidence type="ECO:0000256" key="1">
    <source>
        <dbReference type="ARBA" id="ARBA00006040"/>
    </source>
</evidence>
<dbReference type="Proteomes" id="UP000515317">
    <property type="component" value="Chromosome"/>
</dbReference>
<dbReference type="GO" id="GO:0004222">
    <property type="term" value="F:metalloendopeptidase activity"/>
    <property type="evidence" value="ECO:0007669"/>
    <property type="project" value="InterPro"/>
</dbReference>
<reference evidence="9 10" key="1">
    <citation type="submission" date="2020-08" db="EMBL/GenBank/DDBJ databases">
        <title>Genome sequence of Rhizobiales bacterium strain IZ6.</title>
        <authorList>
            <person name="Nakai R."/>
            <person name="Naganuma T."/>
        </authorList>
    </citation>
    <scope>NUCLEOTIDE SEQUENCE [LARGE SCALE GENOMIC DNA]</scope>
    <source>
        <strain evidence="9 10">IZ6</strain>
    </source>
</reference>
<comment type="similarity">
    <text evidence="1 7">Belongs to the peptidase M3 family.</text>
</comment>
<dbReference type="GO" id="GO:0006508">
    <property type="term" value="P:proteolysis"/>
    <property type="evidence" value="ECO:0007669"/>
    <property type="project" value="UniProtKB-KW"/>
</dbReference>
<dbReference type="Gene3D" id="1.10.1370.40">
    <property type="match status" value="1"/>
</dbReference>
<dbReference type="CDD" id="cd06456">
    <property type="entry name" value="M3A_DCP"/>
    <property type="match status" value="1"/>
</dbReference>
<dbReference type="Gene3D" id="1.10.1370.10">
    <property type="entry name" value="Neurolysin, domain 3"/>
    <property type="match status" value="1"/>
</dbReference>
<dbReference type="PANTHER" id="PTHR43660:SF1">
    <property type="entry name" value="DIPEPTIDYL CARBOXYPEPTIDASE"/>
    <property type="match status" value="1"/>
</dbReference>
<organism evidence="9 10">
    <name type="scientific">Terrihabitans soli</name>
    <dbReference type="NCBI Taxonomy" id="708113"/>
    <lineage>
        <taxon>Bacteria</taxon>
        <taxon>Pseudomonadati</taxon>
        <taxon>Pseudomonadota</taxon>
        <taxon>Alphaproteobacteria</taxon>
        <taxon>Hyphomicrobiales</taxon>
        <taxon>Terrihabitans</taxon>
    </lineage>
</organism>
<dbReference type="RefSeq" id="WP_222875672.1">
    <property type="nucleotide sequence ID" value="NZ_AP023361.1"/>
</dbReference>
<keyword evidence="2 7" id="KW-0645">Protease</keyword>
<evidence type="ECO:0000256" key="4">
    <source>
        <dbReference type="ARBA" id="ARBA00022801"/>
    </source>
</evidence>
<name>A0A6S6QYF6_9HYPH</name>
<keyword evidence="10" id="KW-1185">Reference proteome</keyword>
<dbReference type="GO" id="GO:0046872">
    <property type="term" value="F:metal ion binding"/>
    <property type="evidence" value="ECO:0007669"/>
    <property type="project" value="UniProtKB-UniRule"/>
</dbReference>
<evidence type="ECO:0000256" key="2">
    <source>
        <dbReference type="ARBA" id="ARBA00022670"/>
    </source>
</evidence>
<dbReference type="SUPFAM" id="SSF55486">
    <property type="entry name" value="Metalloproteases ('zincins'), catalytic domain"/>
    <property type="match status" value="1"/>
</dbReference>
<evidence type="ECO:0000256" key="6">
    <source>
        <dbReference type="ARBA" id="ARBA00023049"/>
    </source>
</evidence>
<dbReference type="Pfam" id="PF01432">
    <property type="entry name" value="Peptidase_M3"/>
    <property type="match status" value="1"/>
</dbReference>
<dbReference type="FunFam" id="3.40.390.10:FF:000009">
    <property type="entry name" value="Oligopeptidase A"/>
    <property type="match status" value="1"/>
</dbReference>
<accession>A0A6S6QYF6</accession>
<keyword evidence="5 7" id="KW-0862">Zinc</keyword>
<dbReference type="InterPro" id="IPR024077">
    <property type="entry name" value="Neurolysin/TOP_dom2"/>
</dbReference>
<keyword evidence="4 7" id="KW-0378">Hydrolase</keyword>
<dbReference type="PANTHER" id="PTHR43660">
    <property type="entry name" value="DIPEPTIDYL CARBOXYPEPTIDASE"/>
    <property type="match status" value="1"/>
</dbReference>
<dbReference type="AlphaFoldDB" id="A0A6S6QYF6"/>
<gene>
    <name evidence="9" type="primary">dcp</name>
    <name evidence="9" type="ORF">IZ6_28060</name>
</gene>
<dbReference type="Gene3D" id="3.40.390.10">
    <property type="entry name" value="Collagenase (Catalytic Domain)"/>
    <property type="match status" value="1"/>
</dbReference>
<proteinExistence type="inferred from homology"/>
<keyword evidence="3 7" id="KW-0479">Metal-binding</keyword>
<dbReference type="InterPro" id="IPR024079">
    <property type="entry name" value="MetalloPept_cat_dom_sf"/>
</dbReference>
<keyword evidence="6 7" id="KW-0482">Metalloprotease</keyword>
<evidence type="ECO:0000256" key="7">
    <source>
        <dbReference type="RuleBase" id="RU003435"/>
    </source>
</evidence>
<sequence>MQDQTNPLLSAWTAPFGTPPFEQIKSEHYRPAYEAALAEHVKEIDAIAGSSEAPSFANTIEAMEKGGTLLERVSGVFDNLAGSHTSDAIEEIERELAPVIARHFSAISLNEKLFQRVKAVYDARETLQLTPEQKRVLERYYTNFVRSGGGLPDAKKTRLGDINERLATLSTQFGQNVLADEREWKLVLEAPEDLAGLTEADIEAAAKAAEDRDLPGKHVITLSRSSIDPFLQNSTRRDLREKAFAAWTARGEHAGGSDNRPLVAEMIELRAERAKLLGFETFAHFKLDDVMAKTPDAVRSLLEKVWIPAKARAHQELTDLQTLAAERGDNIEIAPWDWRFYTEKVRAARFSIDDEEVKPYFQLDLMIEAAFDCATRLFGLTFSERTDIPIYHPDVRTWEVKDASGKHIGIFLGDYFARSSKHSGAWMSAFRSQEKLRADIRPIIVNVMNFSKPPEGKPALLTMDDARTLFHEFGHGLHGLLSDVTYPLISGTSVARDFVELPSQLYEHWLEEPEVLRRFAVHAATGKPIPESLLDKLLAARRFSQGFATVEYTSSALVDLEFHLLKDAKGLDPIRFEKDVLARIGMPKEITMRHRTPHFQHIFSGGYSAGYYSYLWSEVLDADAFAAFKEKGDIFDKETAKKLRDFIYAAGGRQDPHEAYRAFRGHDPSPEALLKKRGLDTALTDAEV</sequence>
<evidence type="ECO:0000256" key="5">
    <source>
        <dbReference type="ARBA" id="ARBA00022833"/>
    </source>
</evidence>
<dbReference type="GO" id="GO:0004180">
    <property type="term" value="F:carboxypeptidase activity"/>
    <property type="evidence" value="ECO:0007669"/>
    <property type="project" value="TreeGrafter"/>
</dbReference>